<gene>
    <name evidence="2" type="ORF">SAMN05444142_103378</name>
</gene>
<sequence>MSDFTTSDGLRLHYEDEGSGLPVLCLSGLTRNARDFDFVAPHLGHARLIRLDYRGRGQSDWGDYTTYTVQREARDALELLDHLGLDKAGVLGTSRGGIIAMALAATAHDRLLGVALNDIGPVLEPAGLEVIMGYLGRDPGFADFDSMAAARKQAMEPTFPGVPLDRWRREVTHTHAETAQGVTINYDPKLRDAVIEAGATGTPDLWPFYDAIAPLPAAVIHGVNSDILSAATVDEMARRNPDLIVARVPDRAHIPFLDEKPALEVLQAWIARMQ</sequence>
<dbReference type="OrthoDB" id="9791366at2"/>
<evidence type="ECO:0000313" key="2">
    <source>
        <dbReference type="EMBL" id="SHK13309.1"/>
    </source>
</evidence>
<dbReference type="InterPro" id="IPR050471">
    <property type="entry name" value="AB_hydrolase"/>
</dbReference>
<organism evidence="2 3">
    <name type="scientific">Lutimaribacter pacificus</name>
    <dbReference type="NCBI Taxonomy" id="391948"/>
    <lineage>
        <taxon>Bacteria</taxon>
        <taxon>Pseudomonadati</taxon>
        <taxon>Pseudomonadota</taxon>
        <taxon>Alphaproteobacteria</taxon>
        <taxon>Rhodobacterales</taxon>
        <taxon>Roseobacteraceae</taxon>
        <taxon>Lutimaribacter</taxon>
    </lineage>
</organism>
<name>A0A1H0J6L2_9RHOB</name>
<reference evidence="2 3" key="1">
    <citation type="submission" date="2016-11" db="EMBL/GenBank/DDBJ databases">
        <authorList>
            <person name="Varghese N."/>
            <person name="Submissions S."/>
        </authorList>
    </citation>
    <scope>NUCLEOTIDE SEQUENCE [LARGE SCALE GENOMIC DNA]</scope>
    <source>
        <strain evidence="2 3">DSM 29620</strain>
    </source>
</reference>
<evidence type="ECO:0000259" key="1">
    <source>
        <dbReference type="Pfam" id="PF00561"/>
    </source>
</evidence>
<dbReference type="SUPFAM" id="SSF53474">
    <property type="entry name" value="alpha/beta-Hydrolases"/>
    <property type="match status" value="1"/>
</dbReference>
<accession>A0A1H0J6L2</accession>
<proteinExistence type="predicted"/>
<dbReference type="PANTHER" id="PTHR43433">
    <property type="entry name" value="HYDROLASE, ALPHA/BETA FOLD FAMILY PROTEIN"/>
    <property type="match status" value="1"/>
</dbReference>
<dbReference type="Pfam" id="PF00561">
    <property type="entry name" value="Abhydrolase_1"/>
    <property type="match status" value="1"/>
</dbReference>
<dbReference type="RefSeq" id="WP_149788762.1">
    <property type="nucleotide sequence ID" value="NZ_FNIO01000005.1"/>
</dbReference>
<dbReference type="EMBL" id="FQZZ01000003">
    <property type="protein sequence ID" value="SHK13309.1"/>
    <property type="molecule type" value="Genomic_DNA"/>
</dbReference>
<evidence type="ECO:0000313" key="3">
    <source>
        <dbReference type="Proteomes" id="UP000324252"/>
    </source>
</evidence>
<protein>
    <submittedName>
        <fullName evidence="2">Pimeloyl-ACP methyl ester carboxylesterase</fullName>
    </submittedName>
</protein>
<keyword evidence="3" id="KW-1185">Reference proteome</keyword>
<dbReference type="Gene3D" id="3.40.50.1820">
    <property type="entry name" value="alpha/beta hydrolase"/>
    <property type="match status" value="1"/>
</dbReference>
<dbReference type="GO" id="GO:0046503">
    <property type="term" value="P:glycerolipid catabolic process"/>
    <property type="evidence" value="ECO:0007669"/>
    <property type="project" value="TreeGrafter"/>
</dbReference>
<dbReference type="AlphaFoldDB" id="A0A1H0J6L2"/>
<feature type="domain" description="AB hydrolase-1" evidence="1">
    <location>
        <begin position="22"/>
        <end position="164"/>
    </location>
</feature>
<dbReference type="PANTHER" id="PTHR43433:SF5">
    <property type="entry name" value="AB HYDROLASE-1 DOMAIN-CONTAINING PROTEIN"/>
    <property type="match status" value="1"/>
</dbReference>
<dbReference type="InterPro" id="IPR000073">
    <property type="entry name" value="AB_hydrolase_1"/>
</dbReference>
<dbReference type="InterPro" id="IPR029058">
    <property type="entry name" value="AB_hydrolase_fold"/>
</dbReference>
<dbReference type="GO" id="GO:0004806">
    <property type="term" value="F:triacylglycerol lipase activity"/>
    <property type="evidence" value="ECO:0007669"/>
    <property type="project" value="TreeGrafter"/>
</dbReference>
<dbReference type="Proteomes" id="UP000324252">
    <property type="component" value="Unassembled WGS sequence"/>
</dbReference>